<dbReference type="Gene3D" id="3.40.50.720">
    <property type="entry name" value="NAD(P)-binding Rossmann-like Domain"/>
    <property type="match status" value="1"/>
</dbReference>
<comment type="caution">
    <text evidence="2">The sequence shown here is derived from an EMBL/GenBank/DDBJ whole genome shotgun (WGS) entry which is preliminary data.</text>
</comment>
<protein>
    <submittedName>
        <fullName evidence="2">(African queen) hypothetical protein</fullName>
    </submittedName>
</protein>
<dbReference type="InterPro" id="IPR036291">
    <property type="entry name" value="NAD(P)-bd_dom_sf"/>
</dbReference>
<evidence type="ECO:0000313" key="2">
    <source>
        <dbReference type="EMBL" id="CAG9565857.1"/>
    </source>
</evidence>
<dbReference type="Proteomes" id="UP000789524">
    <property type="component" value="Unassembled WGS sequence"/>
</dbReference>
<dbReference type="PANTHER" id="PTHR43157:SF31">
    <property type="entry name" value="PHOSPHATIDYLINOSITOL-GLYCAN BIOSYNTHESIS CLASS F PROTEIN"/>
    <property type="match status" value="1"/>
</dbReference>
<evidence type="ECO:0000256" key="1">
    <source>
        <dbReference type="ARBA" id="ARBA00023002"/>
    </source>
</evidence>
<keyword evidence="1" id="KW-0560">Oxidoreductase</keyword>
<dbReference type="SUPFAM" id="SSF51735">
    <property type="entry name" value="NAD(P)-binding Rossmann-fold domains"/>
    <property type="match status" value="1"/>
</dbReference>
<gene>
    <name evidence="2" type="ORF">DCHRY22_LOCUS6617</name>
</gene>
<dbReference type="Pfam" id="PF00106">
    <property type="entry name" value="adh_short"/>
    <property type="match status" value="1"/>
</dbReference>
<dbReference type="PANTHER" id="PTHR43157">
    <property type="entry name" value="PHOSPHATIDYLINOSITOL-GLYCAN BIOSYNTHESIS CLASS F PROTEIN-RELATED"/>
    <property type="match status" value="1"/>
</dbReference>
<sequence>MCDTNVRLDGKVALITGGSSGIGYETAKNLANKGARVVIASRNETKLMRARDKIEKISGNRNVSYKLLDLASLKSVRSFVSATINTEERLDILVNNAGAVGLSDRLTEDGLNLTMQVNFFGTFLLTYLLLPLLKSSAPSGIINSSASSMYVGHIDFEQWNDIERYTPIEVLANSKLAVTLFSAELSARLKEYGVTVNTYDPFVVKDTDILDNLPSLLKNITQLFVDIVGQPKEDVGREIAYLASDPQFETISGEHYKFCKKWINHWLVDDRHLTRELWDVSKKIVNISTSEDRET</sequence>
<dbReference type="InterPro" id="IPR002347">
    <property type="entry name" value="SDR_fam"/>
</dbReference>
<dbReference type="GO" id="GO:0016491">
    <property type="term" value="F:oxidoreductase activity"/>
    <property type="evidence" value="ECO:0007669"/>
    <property type="project" value="UniProtKB-KW"/>
</dbReference>
<name>A0A8J2QME1_9NEOP</name>
<evidence type="ECO:0000313" key="3">
    <source>
        <dbReference type="Proteomes" id="UP000789524"/>
    </source>
</evidence>
<accession>A0A8J2QME1</accession>
<dbReference type="EMBL" id="CAKASE010000055">
    <property type="protein sequence ID" value="CAG9565857.1"/>
    <property type="molecule type" value="Genomic_DNA"/>
</dbReference>
<proteinExistence type="predicted"/>
<organism evidence="2 3">
    <name type="scientific">Danaus chrysippus</name>
    <name type="common">African queen</name>
    <dbReference type="NCBI Taxonomy" id="151541"/>
    <lineage>
        <taxon>Eukaryota</taxon>
        <taxon>Metazoa</taxon>
        <taxon>Ecdysozoa</taxon>
        <taxon>Arthropoda</taxon>
        <taxon>Hexapoda</taxon>
        <taxon>Insecta</taxon>
        <taxon>Pterygota</taxon>
        <taxon>Neoptera</taxon>
        <taxon>Endopterygota</taxon>
        <taxon>Lepidoptera</taxon>
        <taxon>Glossata</taxon>
        <taxon>Ditrysia</taxon>
        <taxon>Papilionoidea</taxon>
        <taxon>Nymphalidae</taxon>
        <taxon>Danainae</taxon>
        <taxon>Danaini</taxon>
        <taxon>Danaina</taxon>
        <taxon>Danaus</taxon>
        <taxon>Anosia</taxon>
    </lineage>
</organism>
<dbReference type="PRINTS" id="PR00081">
    <property type="entry name" value="GDHRDH"/>
</dbReference>
<keyword evidence="3" id="KW-1185">Reference proteome</keyword>
<dbReference type="OrthoDB" id="191139at2759"/>
<dbReference type="AlphaFoldDB" id="A0A8J2QME1"/>
<reference evidence="2" key="1">
    <citation type="submission" date="2021-09" db="EMBL/GenBank/DDBJ databases">
        <authorList>
            <person name="Martin H S."/>
        </authorList>
    </citation>
    <scope>NUCLEOTIDE SEQUENCE</scope>
</reference>